<organism evidence="2 3">
    <name type="scientific">Cadophora malorum</name>
    <dbReference type="NCBI Taxonomy" id="108018"/>
    <lineage>
        <taxon>Eukaryota</taxon>
        <taxon>Fungi</taxon>
        <taxon>Dikarya</taxon>
        <taxon>Ascomycota</taxon>
        <taxon>Pezizomycotina</taxon>
        <taxon>Leotiomycetes</taxon>
        <taxon>Helotiales</taxon>
        <taxon>Ploettnerulaceae</taxon>
        <taxon>Cadophora</taxon>
    </lineage>
</organism>
<evidence type="ECO:0000313" key="2">
    <source>
        <dbReference type="EMBL" id="KAG4415766.1"/>
    </source>
</evidence>
<evidence type="ECO:0000313" key="3">
    <source>
        <dbReference type="Proteomes" id="UP000664132"/>
    </source>
</evidence>
<reference evidence="2" key="1">
    <citation type="submission" date="2021-02" db="EMBL/GenBank/DDBJ databases">
        <title>Genome sequence Cadophora malorum strain M34.</title>
        <authorList>
            <person name="Stefanovic E."/>
            <person name="Vu D."/>
            <person name="Scully C."/>
            <person name="Dijksterhuis J."/>
            <person name="Roader J."/>
            <person name="Houbraken J."/>
        </authorList>
    </citation>
    <scope>NUCLEOTIDE SEQUENCE</scope>
    <source>
        <strain evidence="2">M34</strain>
    </source>
</reference>
<dbReference type="Proteomes" id="UP000664132">
    <property type="component" value="Unassembled WGS sequence"/>
</dbReference>
<comment type="caution">
    <text evidence="2">The sequence shown here is derived from an EMBL/GenBank/DDBJ whole genome shotgun (WGS) entry which is preliminary data.</text>
</comment>
<feature type="compositionally biased region" description="Basic and acidic residues" evidence="1">
    <location>
        <begin position="340"/>
        <end position="355"/>
    </location>
</feature>
<dbReference type="EMBL" id="JAFJYH010000208">
    <property type="protein sequence ID" value="KAG4415766.1"/>
    <property type="molecule type" value="Genomic_DNA"/>
</dbReference>
<dbReference type="OrthoDB" id="3542933at2759"/>
<name>A0A8H7W2W4_9HELO</name>
<dbReference type="AlphaFoldDB" id="A0A8H7W2W4"/>
<sequence length="372" mass="41014">MANLYFSPEPAELRALGLSQYEIYLSSHLIQTLRLGIYMNKKLNNKAGPLDITHPGAADCEAYIKSAFSSDMLSDRLFPLRHTGSSMRFILAHLPVPGDASHLTALQIFQLCVWRTFAFGNKEHLLQGTFEGNTKPGLEQLASTIQHWGNGALKLPVPAYGQLQIIKAKIPNMLSSLWDLSEEISSIARSKSTPPTFAALHERILNKRIPSIPPHGLIAWLLTSDFFEYGLCQPPSVRDLAEHIMKSGTSGPTGALKIVADETDQAAPATTEGLEHVLTRVFAVFEDPTEHTPTIQQVVTDCKSVQGRSLTVVDMEHALCKISRQNTRAMAGKGRSKTRGAKEEETKENMRDNGGPEHNVVELQIKRSGDKK</sequence>
<keyword evidence="3" id="KW-1185">Reference proteome</keyword>
<proteinExistence type="predicted"/>
<accession>A0A8H7W2W4</accession>
<protein>
    <submittedName>
        <fullName evidence="2">Uncharacterized protein</fullName>
    </submittedName>
</protein>
<feature type="region of interest" description="Disordered" evidence="1">
    <location>
        <begin position="329"/>
        <end position="372"/>
    </location>
</feature>
<evidence type="ECO:0000256" key="1">
    <source>
        <dbReference type="SAM" id="MobiDB-lite"/>
    </source>
</evidence>
<gene>
    <name evidence="2" type="ORF">IFR04_011066</name>
</gene>